<dbReference type="AlphaFoldDB" id="A0A413B792"/>
<dbReference type="Proteomes" id="UP000285150">
    <property type="component" value="Unassembled WGS sequence"/>
</dbReference>
<gene>
    <name evidence="1" type="ORF">DWV77_08535</name>
</gene>
<name>A0A413B792_BACSE</name>
<proteinExistence type="predicted"/>
<dbReference type="PROSITE" id="PS51257">
    <property type="entry name" value="PROKAR_LIPOPROTEIN"/>
    <property type="match status" value="1"/>
</dbReference>
<protein>
    <recommendedName>
        <fullName evidence="3">Fimbrillin family protein</fullName>
    </recommendedName>
</protein>
<reference evidence="1 2" key="1">
    <citation type="submission" date="2018-08" db="EMBL/GenBank/DDBJ databases">
        <title>A genome reference for cultivated species of the human gut microbiota.</title>
        <authorList>
            <person name="Zou Y."/>
            <person name="Xue W."/>
            <person name="Luo G."/>
        </authorList>
    </citation>
    <scope>NUCLEOTIDE SEQUENCE [LARGE SCALE GENOMIC DNA]</scope>
    <source>
        <strain evidence="1 2">AF12-7</strain>
    </source>
</reference>
<organism evidence="1 2">
    <name type="scientific">Bacteroides stercoris</name>
    <dbReference type="NCBI Taxonomy" id="46506"/>
    <lineage>
        <taxon>Bacteria</taxon>
        <taxon>Pseudomonadati</taxon>
        <taxon>Bacteroidota</taxon>
        <taxon>Bacteroidia</taxon>
        <taxon>Bacteroidales</taxon>
        <taxon>Bacteroidaceae</taxon>
        <taxon>Bacteroides</taxon>
    </lineage>
</organism>
<sequence>MAKIISYTIFILLFVTGCSTDETEYFPTDNVLVEVKAPQTDGWSTKDYINTRNYPEKTTVRKEEDGLNIKIHTFPDTKGAAKSGINTRWANMEDNITFRVIAYKCADAANISTANYAGYGDYRLSGSSVQTNKKLSLLIGTYTFVCYSFGNSNSLAGFDNSTTNIPVSNGQNFMICIKPNISINKAEDSKYTLDNIVFKHLCARYRVLAKAQSGRMSNITACSGSITLPKKTAVYSFTDNTLNVQEENTETVNILWNNPDAMEVYSEYIYLLPQNSAKITVSLDFTVGGKAYTNKSITADGLTFTANNTYYSSIDFSTDQGYIVGGVIWANGNLYYENKEYKFFPNTEDFIGGTNTGEIFYYSALLPYPSVKTDPVTTWNPANDPCSKIAPANTWRTPSSKDFTKLQEAGYTIDAVSGSKKGFKFGNTLFLPYCGYLQSKVTPYYKDKDFRGLYATSDYKYIFVFWNSAYAANGKAGCNMPNDYKCPWDAFCIRCIRD</sequence>
<evidence type="ECO:0000313" key="2">
    <source>
        <dbReference type="Proteomes" id="UP000285150"/>
    </source>
</evidence>
<evidence type="ECO:0008006" key="3">
    <source>
        <dbReference type="Google" id="ProtNLM"/>
    </source>
</evidence>
<dbReference type="EMBL" id="QSAF01000008">
    <property type="protein sequence ID" value="RGW34061.1"/>
    <property type="molecule type" value="Genomic_DNA"/>
</dbReference>
<evidence type="ECO:0000313" key="1">
    <source>
        <dbReference type="EMBL" id="RGW34061.1"/>
    </source>
</evidence>
<comment type="caution">
    <text evidence="1">The sequence shown here is derived from an EMBL/GenBank/DDBJ whole genome shotgun (WGS) entry which is preliminary data.</text>
</comment>
<accession>A0A413B792</accession>
<dbReference type="RefSeq" id="WP_117857903.1">
    <property type="nucleotide sequence ID" value="NZ_JAQCSR010000011.1"/>
</dbReference>